<sequence>MTITQLRGLPFYGVTGKRCERRVDEWGEAFALKDEIKAPYFCQFVVSKKRGLRFNTFTKCCGSIFDRQTSEYSLNLSSVEERLASNNGSPVSKGIYDSTGPPIQSRAPTYVGRLGPLELASAGVSMSIFNILSKVFNIPLLSVATSFVAEDISKNASKSTPGHLHPDDEMAERKALPSVSTALVLAAAIGVFEALAMYLGSGIFSQCDGHTTCFTNAHFSRKISQDQGNWAFFVGLKDTKTPVLCLGFGNFSAVLMFPLLMYYFGLGVAGAAISTVVSQYFVAFLMIWYLNKKTILSLPNIQSMDFGGYLSSGGFLLGRTLAAVMTITLSTSMAARQGPLAMAAHQICLQVWLSVSLLADAQAASGQALIASSCAKGDYRTVKEITFSALKTGLITGISLAIILGVSFSSIATMFTKDAEVLAIARSGFVSASQPINALAYIFDGLHYGISDFSYAAWSMMTVGAISSAFILYAPSVVGLSGVWSGLTLFMGLRTVAGYMRLISKNGPWWFLQEDIPKNWRLDGGIYD</sequence>
<dbReference type="Pfam" id="PF01554">
    <property type="entry name" value="MatE"/>
    <property type="match status" value="1"/>
</dbReference>
<dbReference type="GO" id="GO:0042910">
    <property type="term" value="F:xenobiotic transmembrane transporter activity"/>
    <property type="evidence" value="ECO:0007669"/>
    <property type="project" value="InterPro"/>
</dbReference>
<keyword evidence="3 6" id="KW-0812">Transmembrane</keyword>
<dbReference type="PANTHER" id="PTHR42893">
    <property type="entry name" value="PROTEIN DETOXIFICATION 44, CHLOROPLASTIC-RELATED"/>
    <property type="match status" value="1"/>
</dbReference>
<evidence type="ECO:0000256" key="6">
    <source>
        <dbReference type="RuleBase" id="RU004914"/>
    </source>
</evidence>
<evidence type="ECO:0000313" key="7">
    <source>
        <dbReference type="EMBL" id="KAJ6413339.1"/>
    </source>
</evidence>
<feature type="transmembrane region" description="Helical" evidence="6">
    <location>
        <begin position="393"/>
        <end position="415"/>
    </location>
</feature>
<comment type="subcellular location">
    <subcellularLocation>
        <location evidence="1">Membrane</location>
        <topology evidence="1">Multi-pass membrane protein</topology>
    </subcellularLocation>
</comment>
<evidence type="ECO:0000256" key="3">
    <source>
        <dbReference type="ARBA" id="ARBA00022692"/>
    </source>
</evidence>
<dbReference type="InterPro" id="IPR044644">
    <property type="entry name" value="DinF-like"/>
</dbReference>
<feature type="transmembrane region" description="Helical" evidence="6">
    <location>
        <begin position="421"/>
        <end position="443"/>
    </location>
</feature>
<organism evidence="7 8">
    <name type="scientific">Salix udensis</name>
    <dbReference type="NCBI Taxonomy" id="889485"/>
    <lineage>
        <taxon>Eukaryota</taxon>
        <taxon>Viridiplantae</taxon>
        <taxon>Streptophyta</taxon>
        <taxon>Embryophyta</taxon>
        <taxon>Tracheophyta</taxon>
        <taxon>Spermatophyta</taxon>
        <taxon>Magnoliopsida</taxon>
        <taxon>eudicotyledons</taxon>
        <taxon>Gunneridae</taxon>
        <taxon>Pentapetalae</taxon>
        <taxon>rosids</taxon>
        <taxon>fabids</taxon>
        <taxon>Malpighiales</taxon>
        <taxon>Salicaceae</taxon>
        <taxon>Saliceae</taxon>
        <taxon>Salix</taxon>
    </lineage>
</organism>
<dbReference type="GO" id="GO:0015297">
    <property type="term" value="F:antiporter activity"/>
    <property type="evidence" value="ECO:0007669"/>
    <property type="project" value="InterPro"/>
</dbReference>
<feature type="transmembrane region" description="Helical" evidence="6">
    <location>
        <begin position="309"/>
        <end position="329"/>
    </location>
</feature>
<dbReference type="Proteomes" id="UP001162972">
    <property type="component" value="Chromosome 5"/>
</dbReference>
<keyword evidence="4 6" id="KW-1133">Transmembrane helix</keyword>
<dbReference type="EMBL" id="JAPFFJ010000013">
    <property type="protein sequence ID" value="KAJ6413339.1"/>
    <property type="molecule type" value="Genomic_DNA"/>
</dbReference>
<keyword evidence="8" id="KW-1185">Reference proteome</keyword>
<feature type="transmembrane region" description="Helical" evidence="6">
    <location>
        <begin position="271"/>
        <end position="289"/>
    </location>
</feature>
<evidence type="ECO:0000256" key="1">
    <source>
        <dbReference type="ARBA" id="ARBA00004141"/>
    </source>
</evidence>
<evidence type="ECO:0000256" key="2">
    <source>
        <dbReference type="ARBA" id="ARBA00010199"/>
    </source>
</evidence>
<feature type="transmembrane region" description="Helical" evidence="6">
    <location>
        <begin position="241"/>
        <end position="264"/>
    </location>
</feature>
<feature type="transmembrane region" description="Helical" evidence="6">
    <location>
        <begin position="179"/>
        <end position="199"/>
    </location>
</feature>
<protein>
    <recommendedName>
        <fullName evidence="6">Protein DETOXIFICATION</fullName>
    </recommendedName>
    <alternativeName>
        <fullName evidence="6">Multidrug and toxic compound extrusion protein</fullName>
    </alternativeName>
</protein>
<dbReference type="InterPro" id="IPR002528">
    <property type="entry name" value="MATE_fam"/>
</dbReference>
<name>A0AAD6P1U6_9ROSI</name>
<feature type="transmembrane region" description="Helical" evidence="6">
    <location>
        <begin position="480"/>
        <end position="500"/>
    </location>
</feature>
<dbReference type="AlphaFoldDB" id="A0AAD6P1U6"/>
<reference evidence="7 8" key="1">
    <citation type="journal article" date="2023" name="Int. J. Mol. Sci.">
        <title>De Novo Assembly and Annotation of 11 Diverse Shrub Willow (Salix) Genomes Reveals Novel Gene Organization in Sex-Linked Regions.</title>
        <authorList>
            <person name="Hyden B."/>
            <person name="Feng K."/>
            <person name="Yates T.B."/>
            <person name="Jawdy S."/>
            <person name="Cereghino C."/>
            <person name="Smart L.B."/>
            <person name="Muchero W."/>
        </authorList>
    </citation>
    <scope>NUCLEOTIDE SEQUENCE [LARGE SCALE GENOMIC DNA]</scope>
    <source>
        <tissue evidence="7">Shoot tip</tissue>
    </source>
</reference>
<gene>
    <name evidence="7" type="ORF">OIU84_006184</name>
</gene>
<dbReference type="GO" id="GO:0016020">
    <property type="term" value="C:membrane"/>
    <property type="evidence" value="ECO:0007669"/>
    <property type="project" value="UniProtKB-SubCell"/>
</dbReference>
<dbReference type="PANTHER" id="PTHR42893:SF8">
    <property type="entry name" value="PROTEIN DETOXIFICATION"/>
    <property type="match status" value="1"/>
</dbReference>
<comment type="caution">
    <text evidence="6">Lacks conserved residue(s) required for the propagation of feature annotation.</text>
</comment>
<evidence type="ECO:0000256" key="5">
    <source>
        <dbReference type="ARBA" id="ARBA00023136"/>
    </source>
</evidence>
<accession>A0AAD6P1U6</accession>
<comment type="caution">
    <text evidence="7">The sequence shown here is derived from an EMBL/GenBank/DDBJ whole genome shotgun (WGS) entry which is preliminary data.</text>
</comment>
<evidence type="ECO:0000256" key="4">
    <source>
        <dbReference type="ARBA" id="ARBA00022989"/>
    </source>
</evidence>
<dbReference type="NCBIfam" id="TIGR00797">
    <property type="entry name" value="matE"/>
    <property type="match status" value="1"/>
</dbReference>
<keyword evidence="5 6" id="KW-0472">Membrane</keyword>
<comment type="similarity">
    <text evidence="2 6">Belongs to the multi antimicrobial extrusion (MATE) (TC 2.A.66.1) family.</text>
</comment>
<evidence type="ECO:0000313" key="8">
    <source>
        <dbReference type="Proteomes" id="UP001162972"/>
    </source>
</evidence>
<proteinExistence type="inferred from homology"/>